<reference evidence="3 4" key="1">
    <citation type="submission" date="2018-11" db="EMBL/GenBank/DDBJ databases">
        <title>Taxonoimc description of Halomarina strain SPP-AMP-1.</title>
        <authorList>
            <person name="Pal Y."/>
            <person name="Srinivasana K."/>
            <person name="Verma A."/>
            <person name="Kumar P."/>
        </authorList>
    </citation>
    <scope>NUCLEOTIDE SEQUENCE [LARGE SCALE GENOMIC DNA]</scope>
    <source>
        <strain evidence="3 4">SPP-AMP-1</strain>
    </source>
</reference>
<keyword evidence="4" id="KW-1185">Reference proteome</keyword>
<dbReference type="EMBL" id="RRCH01000011">
    <property type="protein sequence ID" value="RRJ32039.1"/>
    <property type="molecule type" value="Genomic_DNA"/>
</dbReference>
<name>A0A3P3RGL5_9EURY</name>
<dbReference type="Pfam" id="PF07510">
    <property type="entry name" value="GmrSD_C"/>
    <property type="match status" value="1"/>
</dbReference>
<feature type="domain" description="GmrSD restriction endonucleases C-terminal" evidence="2">
    <location>
        <begin position="489"/>
        <end position="626"/>
    </location>
</feature>
<dbReference type="InterPro" id="IPR004919">
    <property type="entry name" value="GmrSD_N"/>
</dbReference>
<evidence type="ECO:0000259" key="2">
    <source>
        <dbReference type="Pfam" id="PF07510"/>
    </source>
</evidence>
<organism evidence="3 4">
    <name type="scientific">Halocatena pleomorpha</name>
    <dbReference type="NCBI Taxonomy" id="1785090"/>
    <lineage>
        <taxon>Archaea</taxon>
        <taxon>Methanobacteriati</taxon>
        <taxon>Methanobacteriota</taxon>
        <taxon>Stenosarchaea group</taxon>
        <taxon>Halobacteria</taxon>
        <taxon>Halobacteriales</taxon>
        <taxon>Natronomonadaceae</taxon>
        <taxon>Halocatena</taxon>
    </lineage>
</organism>
<protein>
    <submittedName>
        <fullName evidence="3">DUF262 domain-containing protein</fullName>
    </submittedName>
</protein>
<dbReference type="Proteomes" id="UP000282322">
    <property type="component" value="Unassembled WGS sequence"/>
</dbReference>
<sequence length="635" mass="73579">MHSGSPPASTTRPRRTTDRTRVTFITDICCNTRQTLTNVIYYLCIATISIDVVVSKRYIFNYWYCMATNMSGGMGLSANEDTVESVLSRNYRYTVPDYQRRYAWREEQWGALWDDVTAIKNGETHFLGSIVVIERTDGLNELNQLEVVDGQQRLATISIILSVIRERYVGDDEYTKQAKAVENDYLWEFDLDQKRHQNLELSTFDNSSFRAILEREYSEIDSEQMKEALKFFGDKIDSLTLDEVDSLRKRLLSSVTLVTIECNKEQSAFRLFETLNDRGLELSAVDLMKNHLFSIAANSNDIDYERVQSRWQDIITNTVPHLSKPSRFFRHHIMSAPTPDYNDNVSEYKLFDVFKEIVDGVVEHDERTLEEYVKDMSNQSCIYYRMSDCDIDFFDSAGNTAINSKLNQLNNIKSVQARTLLLRAFREFDNPNKIMEVLNLVEKFLIQWKVANYATGSQFDRIHSHVCSTAFERPDPIDSMQQYLSTQCPSDAEFRAGIENKRVILNDRTKYMLAKIEREYYGGEIVDLSKYDIEHIAPRSSFSAKKYSTWSYYLDTTEATFEQHRDLLGNLTLLESDENVRIGNNPFENKTTTYRKSDISMTNSVAETYDEWGIEQINERTSRLAEAATGIWSLG</sequence>
<comment type="caution">
    <text evidence="3">The sequence shown here is derived from an EMBL/GenBank/DDBJ whole genome shotgun (WGS) entry which is preliminary data.</text>
</comment>
<dbReference type="PANTHER" id="PTHR35149">
    <property type="entry name" value="SLL5132 PROTEIN"/>
    <property type="match status" value="1"/>
</dbReference>
<evidence type="ECO:0000259" key="1">
    <source>
        <dbReference type="Pfam" id="PF03235"/>
    </source>
</evidence>
<evidence type="ECO:0000313" key="4">
    <source>
        <dbReference type="Proteomes" id="UP000282322"/>
    </source>
</evidence>
<dbReference type="Pfam" id="PF03235">
    <property type="entry name" value="GmrSD_N"/>
    <property type="match status" value="1"/>
</dbReference>
<evidence type="ECO:0000313" key="3">
    <source>
        <dbReference type="EMBL" id="RRJ32039.1"/>
    </source>
</evidence>
<accession>A0A3P3RGL5</accession>
<dbReference type="AlphaFoldDB" id="A0A3P3RGL5"/>
<feature type="domain" description="GmrSD restriction endonucleases N-terminal" evidence="1">
    <location>
        <begin position="84"/>
        <end position="293"/>
    </location>
</feature>
<proteinExistence type="predicted"/>
<dbReference type="PANTHER" id="PTHR35149:SF2">
    <property type="entry name" value="DUF262 DOMAIN-CONTAINING PROTEIN"/>
    <property type="match status" value="1"/>
</dbReference>
<gene>
    <name evidence="3" type="ORF">EIK79_05795</name>
</gene>
<dbReference type="InterPro" id="IPR011089">
    <property type="entry name" value="GmrSD_C"/>
</dbReference>